<feature type="compositionally biased region" description="Acidic residues" evidence="8">
    <location>
        <begin position="147"/>
        <end position="171"/>
    </location>
</feature>
<comment type="similarity">
    <text evidence="3">Belongs to the pICln (TC 1.A.47) family.</text>
</comment>
<dbReference type="GO" id="GO:0006821">
    <property type="term" value="P:chloride transport"/>
    <property type="evidence" value="ECO:0007669"/>
    <property type="project" value="InterPro"/>
</dbReference>
<dbReference type="InterPro" id="IPR003521">
    <property type="entry name" value="ICln"/>
</dbReference>
<dbReference type="GO" id="GO:0034709">
    <property type="term" value="C:methylosome"/>
    <property type="evidence" value="ECO:0007669"/>
    <property type="project" value="InterPro"/>
</dbReference>
<dbReference type="PANTHER" id="PTHR21399:SF0">
    <property type="entry name" value="METHYLOSOME SUBUNIT PICLN"/>
    <property type="match status" value="1"/>
</dbReference>
<dbReference type="Pfam" id="PF03517">
    <property type="entry name" value="Voldacs"/>
    <property type="match status" value="1"/>
</dbReference>
<evidence type="ECO:0000313" key="9">
    <source>
        <dbReference type="EMBL" id="JAC85945.1"/>
    </source>
</evidence>
<dbReference type="AlphaFoldDB" id="A0A069DQ29"/>
<evidence type="ECO:0000256" key="4">
    <source>
        <dbReference type="ARBA" id="ARBA00015653"/>
    </source>
</evidence>
<accession>A0A069DQ29</accession>
<protein>
    <recommendedName>
        <fullName evidence="4">Methylosome subunit pICln</fullName>
    </recommendedName>
</protein>
<dbReference type="PANTHER" id="PTHR21399">
    <property type="entry name" value="CHLORIDE CONDUCTANCE REGULATORY PROTEIN ICLN"/>
    <property type="match status" value="1"/>
</dbReference>
<proteinExistence type="evidence at transcript level"/>
<dbReference type="GO" id="GO:0034715">
    <property type="term" value="C:pICln-Sm protein complex"/>
    <property type="evidence" value="ECO:0007669"/>
    <property type="project" value="InterPro"/>
</dbReference>
<dbReference type="EMBL" id="GBGD01002944">
    <property type="protein sequence ID" value="JAC85945.1"/>
    <property type="molecule type" value="mRNA"/>
</dbReference>
<sequence length="207" mass="23311">MVVISSLPPPVEGVKLEQPCTRVFMNDKELGKGILYIAESRLSWVDSSNGRGFSLEYPHISIHAVSRDLQSYPYQCLYVMVDTNVDFTHDSSNNTDRHASGDDTDEEEEEEMTEVRFVPDDHEALDAMFAAMNDCQALHPDPNDSLSPEEDFDEGEDLEDEDDDDDDDDYVDANGEIVAKNGDHWKMEVEGQFDDAEEAESGFVEES</sequence>
<keyword evidence="5" id="KW-0963">Cytoplasm</keyword>
<organism evidence="9">
    <name type="scientific">Panstrongylus megistus</name>
    <dbReference type="NCBI Taxonomy" id="65343"/>
    <lineage>
        <taxon>Eukaryota</taxon>
        <taxon>Metazoa</taxon>
        <taxon>Ecdysozoa</taxon>
        <taxon>Arthropoda</taxon>
        <taxon>Hexapoda</taxon>
        <taxon>Insecta</taxon>
        <taxon>Pterygota</taxon>
        <taxon>Neoptera</taxon>
        <taxon>Paraneoptera</taxon>
        <taxon>Hemiptera</taxon>
        <taxon>Heteroptera</taxon>
        <taxon>Panheteroptera</taxon>
        <taxon>Cimicomorpha</taxon>
        <taxon>Reduviidae</taxon>
        <taxon>Triatominae</taxon>
        <taxon>Panstrongylus</taxon>
    </lineage>
</organism>
<comment type="function">
    <text evidence="7">Involved in both the assembly of spliceosomal snRNPs and the methylation of Sm proteins. Chaperone that regulates the assembly of spliceosomal U1, U2, U4 and U5 small nuclear ribonucleoproteins (snRNPs), the building blocks of the spliceosome, and thereby plays an important role in the splicing of cellular pre-mRNAs. Most spliceosomal snRNPs contain a common set of Sm proteins SNRPB, SNRPD1, SNRPD2, SNRPD3, SNRPE, SNRPF and SNRPG that assemble in a heptameric protein ring on the Sm site of the small nuclear RNA to form the core snRNP (Sm core). In the cytosol, the Sm proteins SNRPD1, SNRPD2, SNRPE, SNRPF and SNRPG are trapped in an inactive 6S pICln-Sm complex by the chaperone CLNS1A that controls the assembly of the core snRNP. Dissociation by the SMN complex of CLNS1A from the trapped Sm proteins and their transfer to an SMN-Sm complex triggers the assembly of core snRNPs and their transport to the nucleus.</text>
</comment>
<dbReference type="GO" id="GO:0045292">
    <property type="term" value="P:mRNA cis splicing, via spliceosome"/>
    <property type="evidence" value="ECO:0007669"/>
    <property type="project" value="TreeGrafter"/>
</dbReference>
<dbReference type="InterPro" id="IPR039924">
    <property type="entry name" value="ICln/Lot5/Saf5"/>
</dbReference>
<evidence type="ECO:0000256" key="1">
    <source>
        <dbReference type="ARBA" id="ARBA00004123"/>
    </source>
</evidence>
<evidence type="ECO:0000256" key="2">
    <source>
        <dbReference type="ARBA" id="ARBA00004496"/>
    </source>
</evidence>
<dbReference type="InterPro" id="IPR011993">
    <property type="entry name" value="PH-like_dom_sf"/>
</dbReference>
<keyword evidence="6" id="KW-0539">Nucleus</keyword>
<feature type="region of interest" description="Disordered" evidence="8">
    <location>
        <begin position="136"/>
        <end position="185"/>
    </location>
</feature>
<name>A0A069DQ29_9HEMI</name>
<feature type="region of interest" description="Disordered" evidence="8">
    <location>
        <begin position="88"/>
        <end position="114"/>
    </location>
</feature>
<evidence type="ECO:0000256" key="6">
    <source>
        <dbReference type="ARBA" id="ARBA00023242"/>
    </source>
</evidence>
<dbReference type="GO" id="GO:0005681">
    <property type="term" value="C:spliceosomal complex"/>
    <property type="evidence" value="ECO:0007669"/>
    <property type="project" value="TreeGrafter"/>
</dbReference>
<evidence type="ECO:0000256" key="8">
    <source>
        <dbReference type="SAM" id="MobiDB-lite"/>
    </source>
</evidence>
<feature type="compositionally biased region" description="Acidic residues" evidence="8">
    <location>
        <begin position="102"/>
        <end position="112"/>
    </location>
</feature>
<dbReference type="GO" id="GO:0005829">
    <property type="term" value="C:cytosol"/>
    <property type="evidence" value="ECO:0007669"/>
    <property type="project" value="InterPro"/>
</dbReference>
<dbReference type="GO" id="GO:0000387">
    <property type="term" value="P:spliceosomal snRNP assembly"/>
    <property type="evidence" value="ECO:0007669"/>
    <property type="project" value="InterPro"/>
</dbReference>
<dbReference type="GO" id="GO:0005886">
    <property type="term" value="C:plasma membrane"/>
    <property type="evidence" value="ECO:0007669"/>
    <property type="project" value="InterPro"/>
</dbReference>
<dbReference type="Gene3D" id="2.30.29.30">
    <property type="entry name" value="Pleckstrin-homology domain (PH domain)/Phosphotyrosine-binding domain (PTB)"/>
    <property type="match status" value="1"/>
</dbReference>
<comment type="subcellular location">
    <subcellularLocation>
        <location evidence="2">Cytoplasm</location>
    </subcellularLocation>
    <subcellularLocation>
        <location evidence="1">Nucleus</location>
    </subcellularLocation>
</comment>
<dbReference type="GO" id="GO:0006884">
    <property type="term" value="P:cell volume homeostasis"/>
    <property type="evidence" value="ECO:0007669"/>
    <property type="project" value="InterPro"/>
</dbReference>
<dbReference type="PRINTS" id="PR01348">
    <property type="entry name" value="ICLNCHANNEL"/>
</dbReference>
<evidence type="ECO:0000256" key="5">
    <source>
        <dbReference type="ARBA" id="ARBA00022490"/>
    </source>
</evidence>
<evidence type="ECO:0000256" key="3">
    <source>
        <dbReference type="ARBA" id="ARBA00007054"/>
    </source>
</evidence>
<reference evidence="9" key="1">
    <citation type="journal article" date="2015" name="J. Med. Entomol.">
        <title>A Deep Insight Into the Sialotranscriptome of the Chagas Disease Vector, Panstrongylus megistus (Hemiptera: Heteroptera).</title>
        <authorList>
            <person name="Ribeiro J.M."/>
            <person name="Schwarz A."/>
            <person name="Francischetti I.M."/>
        </authorList>
    </citation>
    <scope>NUCLEOTIDE SEQUENCE</scope>
    <source>
        <tissue evidence="9">Salivary glands</tissue>
    </source>
</reference>
<evidence type="ECO:0000256" key="7">
    <source>
        <dbReference type="ARBA" id="ARBA00045890"/>
    </source>
</evidence>